<evidence type="ECO:0000313" key="9">
    <source>
        <dbReference type="Proteomes" id="UP000683360"/>
    </source>
</evidence>
<evidence type="ECO:0000256" key="4">
    <source>
        <dbReference type="ARBA" id="ARBA00022847"/>
    </source>
</evidence>
<dbReference type="OrthoDB" id="203097at2759"/>
<evidence type="ECO:0000256" key="6">
    <source>
        <dbReference type="ARBA" id="ARBA00023136"/>
    </source>
</evidence>
<comment type="similarity">
    <text evidence="2">Belongs to the bile acid:sodium symporter (BASS) (TC 2.A.28) family.</text>
</comment>
<feature type="transmembrane region" description="Helical" evidence="7">
    <location>
        <begin position="171"/>
        <end position="194"/>
    </location>
</feature>
<dbReference type="Gene3D" id="1.20.1530.20">
    <property type="match status" value="1"/>
</dbReference>
<dbReference type="Proteomes" id="UP000683360">
    <property type="component" value="Unassembled WGS sequence"/>
</dbReference>
<keyword evidence="4" id="KW-0813">Transport</keyword>
<keyword evidence="6 7" id="KW-0472">Membrane</keyword>
<gene>
    <name evidence="8" type="ORF">MEDL_6830</name>
</gene>
<protein>
    <submittedName>
        <fullName evidence="8">SLC10A2</fullName>
    </submittedName>
</protein>
<proteinExistence type="inferred from homology"/>
<feature type="transmembrane region" description="Helical" evidence="7">
    <location>
        <begin position="307"/>
        <end position="326"/>
    </location>
</feature>
<comment type="subcellular location">
    <subcellularLocation>
        <location evidence="1">Membrane</location>
        <topology evidence="1">Multi-pass membrane protein</topology>
    </subcellularLocation>
</comment>
<evidence type="ECO:0000256" key="1">
    <source>
        <dbReference type="ARBA" id="ARBA00004141"/>
    </source>
</evidence>
<evidence type="ECO:0000256" key="7">
    <source>
        <dbReference type="SAM" id="Phobius"/>
    </source>
</evidence>
<dbReference type="InterPro" id="IPR002657">
    <property type="entry name" value="BilAc:Na_symport/Acr3"/>
</dbReference>
<feature type="transmembrane region" description="Helical" evidence="7">
    <location>
        <begin position="338"/>
        <end position="358"/>
    </location>
</feature>
<dbReference type="EMBL" id="CAJPWZ010000368">
    <property type="protein sequence ID" value="CAG2191606.1"/>
    <property type="molecule type" value="Genomic_DNA"/>
</dbReference>
<dbReference type="AlphaFoldDB" id="A0A8S3Q8B8"/>
<evidence type="ECO:0000256" key="2">
    <source>
        <dbReference type="ARBA" id="ARBA00006528"/>
    </source>
</evidence>
<name>A0A8S3Q8B8_MYTED</name>
<evidence type="ECO:0000256" key="3">
    <source>
        <dbReference type="ARBA" id="ARBA00022692"/>
    </source>
</evidence>
<keyword evidence="3 7" id="KW-0812">Transmembrane</keyword>
<dbReference type="GO" id="GO:0008508">
    <property type="term" value="F:bile acid:sodium symporter activity"/>
    <property type="evidence" value="ECO:0007669"/>
    <property type="project" value="TreeGrafter"/>
</dbReference>
<dbReference type="PANTHER" id="PTHR10361">
    <property type="entry name" value="SODIUM-BILE ACID COTRANSPORTER"/>
    <property type="match status" value="1"/>
</dbReference>
<comment type="caution">
    <text evidence="8">The sequence shown here is derived from an EMBL/GenBank/DDBJ whole genome shotgun (WGS) entry which is preliminary data.</text>
</comment>
<feature type="transmembrane region" description="Helical" evidence="7">
    <location>
        <begin position="206"/>
        <end position="227"/>
    </location>
</feature>
<dbReference type="FunFam" id="1.20.1530.20:FF:000035">
    <property type="entry name" value="Uncharacterized protein"/>
    <property type="match status" value="1"/>
</dbReference>
<dbReference type="GO" id="GO:0016020">
    <property type="term" value="C:membrane"/>
    <property type="evidence" value="ECO:0007669"/>
    <property type="project" value="UniProtKB-SubCell"/>
</dbReference>
<feature type="transmembrane region" description="Helical" evidence="7">
    <location>
        <begin position="114"/>
        <end position="137"/>
    </location>
</feature>
<dbReference type="InterPro" id="IPR038770">
    <property type="entry name" value="Na+/solute_symporter_sf"/>
</dbReference>
<evidence type="ECO:0000313" key="8">
    <source>
        <dbReference type="EMBL" id="CAG2191606.1"/>
    </source>
</evidence>
<organism evidence="8 9">
    <name type="scientific">Mytilus edulis</name>
    <name type="common">Blue mussel</name>
    <dbReference type="NCBI Taxonomy" id="6550"/>
    <lineage>
        <taxon>Eukaryota</taxon>
        <taxon>Metazoa</taxon>
        <taxon>Spiralia</taxon>
        <taxon>Lophotrochozoa</taxon>
        <taxon>Mollusca</taxon>
        <taxon>Bivalvia</taxon>
        <taxon>Autobranchia</taxon>
        <taxon>Pteriomorphia</taxon>
        <taxon>Mytilida</taxon>
        <taxon>Mytiloidea</taxon>
        <taxon>Mytilidae</taxon>
        <taxon>Mytilinae</taxon>
        <taxon>Mytilus</taxon>
    </lineage>
</organism>
<keyword evidence="5 7" id="KW-1133">Transmembrane helix</keyword>
<dbReference type="PANTHER" id="PTHR10361:SF28">
    <property type="entry name" value="P3 PROTEIN-RELATED"/>
    <property type="match status" value="1"/>
</dbReference>
<feature type="transmembrane region" description="Helical" evidence="7">
    <location>
        <begin position="143"/>
        <end position="164"/>
    </location>
</feature>
<dbReference type="InterPro" id="IPR004710">
    <property type="entry name" value="Bilac:Na_transpt"/>
</dbReference>
<dbReference type="Pfam" id="PF01758">
    <property type="entry name" value="SBF"/>
    <property type="match status" value="1"/>
</dbReference>
<feature type="transmembrane region" description="Helical" evidence="7">
    <location>
        <begin position="273"/>
        <end position="295"/>
    </location>
</feature>
<accession>A0A8S3Q8B8</accession>
<reference evidence="8" key="1">
    <citation type="submission" date="2021-03" db="EMBL/GenBank/DDBJ databases">
        <authorList>
            <person name="Bekaert M."/>
        </authorList>
    </citation>
    <scope>NUCLEOTIDE SEQUENCE</scope>
</reference>
<sequence>MNNAADNKLLSLRGKLYLSLRTIIDIKQERKPIYKSYNPAMEDPRMFQIIQNTSKGKIYSINETLINETISSTSQSPLKIAADFSVKITLILVMLGMGNTVEIKILIGHLKRPIGIAIGMLSQFVVLPAVTFGLAHALQLPPIPALGMLVIGCCPGGTTTNVFSYWTDGDVALSISMTAVSTVLAMGMLPLNLLIYSRSWTDEPLIIPYVNILISFGLTLGPALLGIFIRWKFPKVADVLVKVGSVAGALAILLLLTLLSIQYPFMYHSTWRIYIGTLILPFAGFLFGYLVALLLRQDHVRCRTIALETGIQNFPLCMSLLTLTYTNDVFAEISLFPLLYGVTCILCSLVFLGIYRLAERMKQYRKYKKSSGTDISEDKAVSSALKIKSDDAEIRL</sequence>
<keyword evidence="4" id="KW-0769">Symport</keyword>
<feature type="transmembrane region" description="Helical" evidence="7">
    <location>
        <begin position="239"/>
        <end position="261"/>
    </location>
</feature>
<keyword evidence="9" id="KW-1185">Reference proteome</keyword>
<evidence type="ECO:0000256" key="5">
    <source>
        <dbReference type="ARBA" id="ARBA00022989"/>
    </source>
</evidence>